<feature type="region of interest" description="Disordered" evidence="1">
    <location>
        <begin position="1"/>
        <end position="31"/>
    </location>
</feature>
<dbReference type="PANTHER" id="PTHR42912:SF93">
    <property type="entry name" value="N6-ADENOSINE-METHYLTRANSFERASE TMT1A"/>
    <property type="match status" value="1"/>
</dbReference>
<evidence type="ECO:0000256" key="1">
    <source>
        <dbReference type="SAM" id="MobiDB-lite"/>
    </source>
</evidence>
<proteinExistence type="predicted"/>
<dbReference type="PANTHER" id="PTHR42912">
    <property type="entry name" value="METHYLTRANSFERASE"/>
    <property type="match status" value="1"/>
</dbReference>
<dbReference type="InterPro" id="IPR029063">
    <property type="entry name" value="SAM-dependent_MTases_sf"/>
</dbReference>
<dbReference type="Pfam" id="PF08241">
    <property type="entry name" value="Methyltransf_11"/>
    <property type="match status" value="1"/>
</dbReference>
<evidence type="ECO:0000259" key="2">
    <source>
        <dbReference type="Pfam" id="PF08241"/>
    </source>
</evidence>
<feature type="domain" description="Methyltransferase type 11" evidence="2">
    <location>
        <begin position="140"/>
        <end position="234"/>
    </location>
</feature>
<evidence type="ECO:0000313" key="3">
    <source>
        <dbReference type="EMBL" id="GGR27557.1"/>
    </source>
</evidence>
<keyword evidence="4" id="KW-1185">Reference proteome</keyword>
<dbReference type="Gene3D" id="3.40.50.150">
    <property type="entry name" value="Vaccinia Virus protein VP39"/>
    <property type="match status" value="1"/>
</dbReference>
<name>A0A918CK99_9ACTN</name>
<dbReference type="AlphaFoldDB" id="A0A918CK99"/>
<dbReference type="CDD" id="cd02440">
    <property type="entry name" value="AdoMet_MTases"/>
    <property type="match status" value="1"/>
</dbReference>
<dbReference type="SUPFAM" id="SSF53335">
    <property type="entry name" value="S-adenosyl-L-methionine-dependent methyltransferases"/>
    <property type="match status" value="1"/>
</dbReference>
<evidence type="ECO:0000313" key="4">
    <source>
        <dbReference type="Proteomes" id="UP000658320"/>
    </source>
</evidence>
<reference evidence="3" key="2">
    <citation type="submission" date="2020-09" db="EMBL/GenBank/DDBJ databases">
        <authorList>
            <person name="Sun Q."/>
            <person name="Ohkuma M."/>
        </authorList>
    </citation>
    <scope>NUCLEOTIDE SEQUENCE</scope>
    <source>
        <strain evidence="3">JCM 4346</strain>
    </source>
</reference>
<dbReference type="Proteomes" id="UP000658320">
    <property type="component" value="Unassembled WGS sequence"/>
</dbReference>
<dbReference type="InterPro" id="IPR013216">
    <property type="entry name" value="Methyltransf_11"/>
</dbReference>
<protein>
    <recommendedName>
        <fullName evidence="2">Methyltransferase type 11 domain-containing protein</fullName>
    </recommendedName>
</protein>
<dbReference type="EMBL" id="BMSX01000012">
    <property type="protein sequence ID" value="GGR27557.1"/>
    <property type="molecule type" value="Genomic_DNA"/>
</dbReference>
<dbReference type="GO" id="GO:0008757">
    <property type="term" value="F:S-adenosylmethionine-dependent methyltransferase activity"/>
    <property type="evidence" value="ECO:0007669"/>
    <property type="project" value="InterPro"/>
</dbReference>
<comment type="caution">
    <text evidence="3">The sequence shown here is derived from an EMBL/GenBank/DDBJ whole genome shotgun (WGS) entry which is preliminary data.</text>
</comment>
<organism evidence="3 4">
    <name type="scientific">Streptomyces aurantiogriseus</name>
    <dbReference type="NCBI Taxonomy" id="66870"/>
    <lineage>
        <taxon>Bacteria</taxon>
        <taxon>Bacillati</taxon>
        <taxon>Actinomycetota</taxon>
        <taxon>Actinomycetes</taxon>
        <taxon>Kitasatosporales</taxon>
        <taxon>Streptomycetaceae</taxon>
        <taxon>Streptomyces</taxon>
    </lineage>
</organism>
<dbReference type="InterPro" id="IPR050508">
    <property type="entry name" value="Methyltransf_Superfamily"/>
</dbReference>
<sequence>MTASPSDSVACGRPAGIHKASEGGNSHTPWSLRTRSYPFGDQASWCRGCQCAQYTVPRGMVKSPTTMPAVEYGPYRCCPFRDMSRQPGAWWTAHRPPSVGPMPMNRAHRKLCSSEKWAQTTKDHILPWALEHVDLGEDVLEIGPGYGANLRVLVERVPRLTAAEIDRDTVHLLQDQWGECARILHADGAELPLPDASFDSVVCFTMLHHVPTAAHQDRIFAEAHRVPRPGGTFAGSDSQPGFRFRLLHFRNTMNTLDPAGLPARLKKAGFTDVAVDLHPASGGLRFRGRRG</sequence>
<accession>A0A918CK99</accession>
<reference evidence="3" key="1">
    <citation type="journal article" date="2014" name="Int. J. Syst. Evol. Microbiol.">
        <title>Complete genome sequence of Corynebacterium casei LMG S-19264T (=DSM 44701T), isolated from a smear-ripened cheese.</title>
        <authorList>
            <consortium name="US DOE Joint Genome Institute (JGI-PGF)"/>
            <person name="Walter F."/>
            <person name="Albersmeier A."/>
            <person name="Kalinowski J."/>
            <person name="Ruckert C."/>
        </authorList>
    </citation>
    <scope>NUCLEOTIDE SEQUENCE</scope>
    <source>
        <strain evidence="3">JCM 4346</strain>
    </source>
</reference>
<gene>
    <name evidence="3" type="ORF">GCM10010251_49360</name>
</gene>